<name>A0A8T0RL30_PANVG</name>
<evidence type="ECO:0000256" key="1">
    <source>
        <dbReference type="ARBA" id="ARBA00013081"/>
    </source>
</evidence>
<organism evidence="8 9">
    <name type="scientific">Panicum virgatum</name>
    <name type="common">Blackwell switchgrass</name>
    <dbReference type="NCBI Taxonomy" id="38727"/>
    <lineage>
        <taxon>Eukaryota</taxon>
        <taxon>Viridiplantae</taxon>
        <taxon>Streptophyta</taxon>
        <taxon>Embryophyta</taxon>
        <taxon>Tracheophyta</taxon>
        <taxon>Spermatophyta</taxon>
        <taxon>Magnoliopsida</taxon>
        <taxon>Liliopsida</taxon>
        <taxon>Poales</taxon>
        <taxon>Poaceae</taxon>
        <taxon>PACMAD clade</taxon>
        <taxon>Panicoideae</taxon>
        <taxon>Panicodae</taxon>
        <taxon>Paniceae</taxon>
        <taxon>Panicinae</taxon>
        <taxon>Panicum</taxon>
        <taxon>Panicum sect. Hiantes</taxon>
    </lineage>
</organism>
<evidence type="ECO:0000256" key="4">
    <source>
        <dbReference type="ARBA" id="ARBA00047761"/>
    </source>
</evidence>
<evidence type="ECO:0000313" key="8">
    <source>
        <dbReference type="EMBL" id="KAG2586134.1"/>
    </source>
</evidence>
<dbReference type="SUPFAM" id="SSF81606">
    <property type="entry name" value="PP2C-like"/>
    <property type="match status" value="1"/>
</dbReference>
<dbReference type="Gene3D" id="3.60.40.10">
    <property type="entry name" value="PPM-type phosphatase domain"/>
    <property type="match status" value="2"/>
</dbReference>
<feature type="compositionally biased region" description="Low complexity" evidence="6">
    <location>
        <begin position="1"/>
        <end position="16"/>
    </location>
</feature>
<dbReference type="Pfam" id="PF00481">
    <property type="entry name" value="PP2C"/>
    <property type="match status" value="2"/>
</dbReference>
<keyword evidence="2" id="KW-0378">Hydrolase</keyword>
<evidence type="ECO:0000256" key="3">
    <source>
        <dbReference type="ARBA" id="ARBA00022912"/>
    </source>
</evidence>
<evidence type="ECO:0000313" key="9">
    <source>
        <dbReference type="Proteomes" id="UP000823388"/>
    </source>
</evidence>
<sequence>MPSSRPAAASIPVSSPASPPRHHMITRARAGVFKPNPRYASLHAPTPISPIPSSIRQLNPDGSLERYKARWVVPGFSQRPGIDVPGAAARLPASIALAWGTAPALYLSYGMVSLKGRRPALTDAVAAARSFTALTPPLGLDYFAVFDGGHLGAAAARRLRARLATAIAERIDGELRSEVPLFGVASSRDVAGWWRTVIREAFRAVSGEVTASGGGRGATALVALVLEKYIVVANCGVGGSKAVLSRCGEHVELSTDHMGAQSRPPAIAEADVVAVERGARDDFLVLASDGLWDAVTPASACALVRRRLVTTPRVARPREPPLDARGSPAVLAKELAEHAVRAGSQDNVSVVLVLFRDFWGAHAVRGK</sequence>
<dbReference type="EMBL" id="CM029046">
    <property type="protein sequence ID" value="KAG2586134.1"/>
    <property type="molecule type" value="Genomic_DNA"/>
</dbReference>
<gene>
    <name evidence="8" type="ORF">PVAP13_5NG102100</name>
</gene>
<keyword evidence="3" id="KW-0904">Protein phosphatase</keyword>
<dbReference type="EC" id="3.1.3.16" evidence="1"/>
<evidence type="ECO:0000256" key="5">
    <source>
        <dbReference type="ARBA" id="ARBA00048336"/>
    </source>
</evidence>
<proteinExistence type="predicted"/>
<dbReference type="InterPro" id="IPR001932">
    <property type="entry name" value="PPM-type_phosphatase-like_dom"/>
</dbReference>
<accession>A0A8T0RL30</accession>
<evidence type="ECO:0000259" key="7">
    <source>
        <dbReference type="PROSITE" id="PS51746"/>
    </source>
</evidence>
<dbReference type="CDD" id="cd00143">
    <property type="entry name" value="PP2Cc"/>
    <property type="match status" value="1"/>
</dbReference>
<feature type="region of interest" description="Disordered" evidence="6">
    <location>
        <begin position="1"/>
        <end position="22"/>
    </location>
</feature>
<evidence type="ECO:0000256" key="6">
    <source>
        <dbReference type="SAM" id="MobiDB-lite"/>
    </source>
</evidence>
<evidence type="ECO:0000256" key="2">
    <source>
        <dbReference type="ARBA" id="ARBA00022801"/>
    </source>
</evidence>
<dbReference type="AlphaFoldDB" id="A0A8T0RL30"/>
<dbReference type="Proteomes" id="UP000823388">
    <property type="component" value="Chromosome 5N"/>
</dbReference>
<dbReference type="SMART" id="SM00332">
    <property type="entry name" value="PP2Cc"/>
    <property type="match status" value="1"/>
</dbReference>
<feature type="domain" description="PPM-type phosphatase" evidence="7">
    <location>
        <begin position="108"/>
        <end position="355"/>
    </location>
</feature>
<dbReference type="PANTHER" id="PTHR47992">
    <property type="entry name" value="PROTEIN PHOSPHATASE"/>
    <property type="match status" value="1"/>
</dbReference>
<comment type="caution">
    <text evidence="8">The sequence shown here is derived from an EMBL/GenBank/DDBJ whole genome shotgun (WGS) entry which is preliminary data.</text>
</comment>
<keyword evidence="9" id="KW-1185">Reference proteome</keyword>
<dbReference type="GO" id="GO:0004722">
    <property type="term" value="F:protein serine/threonine phosphatase activity"/>
    <property type="evidence" value="ECO:0007669"/>
    <property type="project" value="UniProtKB-EC"/>
</dbReference>
<comment type="catalytic activity">
    <reaction evidence="4">
        <text>O-phospho-L-seryl-[protein] + H2O = L-seryl-[protein] + phosphate</text>
        <dbReference type="Rhea" id="RHEA:20629"/>
        <dbReference type="Rhea" id="RHEA-COMP:9863"/>
        <dbReference type="Rhea" id="RHEA-COMP:11604"/>
        <dbReference type="ChEBI" id="CHEBI:15377"/>
        <dbReference type="ChEBI" id="CHEBI:29999"/>
        <dbReference type="ChEBI" id="CHEBI:43474"/>
        <dbReference type="ChEBI" id="CHEBI:83421"/>
        <dbReference type="EC" id="3.1.3.16"/>
    </reaction>
</comment>
<dbReference type="InterPro" id="IPR036457">
    <property type="entry name" value="PPM-type-like_dom_sf"/>
</dbReference>
<comment type="catalytic activity">
    <reaction evidence="5">
        <text>O-phospho-L-threonyl-[protein] + H2O = L-threonyl-[protein] + phosphate</text>
        <dbReference type="Rhea" id="RHEA:47004"/>
        <dbReference type="Rhea" id="RHEA-COMP:11060"/>
        <dbReference type="Rhea" id="RHEA-COMP:11605"/>
        <dbReference type="ChEBI" id="CHEBI:15377"/>
        <dbReference type="ChEBI" id="CHEBI:30013"/>
        <dbReference type="ChEBI" id="CHEBI:43474"/>
        <dbReference type="ChEBI" id="CHEBI:61977"/>
        <dbReference type="EC" id="3.1.3.16"/>
    </reaction>
</comment>
<dbReference type="PROSITE" id="PS51746">
    <property type="entry name" value="PPM_2"/>
    <property type="match status" value="1"/>
</dbReference>
<protein>
    <recommendedName>
        <fullName evidence="1">protein-serine/threonine phosphatase</fullName>
        <ecNumber evidence="1">3.1.3.16</ecNumber>
    </recommendedName>
</protein>
<dbReference type="InterPro" id="IPR015655">
    <property type="entry name" value="PP2C"/>
</dbReference>
<reference evidence="8" key="1">
    <citation type="submission" date="2020-05" db="EMBL/GenBank/DDBJ databases">
        <title>WGS assembly of Panicum virgatum.</title>
        <authorList>
            <person name="Lovell J.T."/>
            <person name="Jenkins J."/>
            <person name="Shu S."/>
            <person name="Juenger T.E."/>
            <person name="Schmutz J."/>
        </authorList>
    </citation>
    <scope>NUCLEOTIDE SEQUENCE</scope>
    <source>
        <strain evidence="8">AP13</strain>
    </source>
</reference>